<protein>
    <recommendedName>
        <fullName evidence="4">Raqprd family integrative conjugative element protein</fullName>
    </recommendedName>
</protein>
<dbReference type="NCBIfam" id="TIGR01690">
    <property type="entry name" value="ICE_RAQPRD"/>
    <property type="match status" value="1"/>
</dbReference>
<proteinExistence type="predicted"/>
<dbReference type="EMBL" id="BAAAFN010000004">
    <property type="protein sequence ID" value="GAA0216607.1"/>
    <property type="molecule type" value="Genomic_DNA"/>
</dbReference>
<dbReference type="Proteomes" id="UP001501176">
    <property type="component" value="Unassembled WGS sequence"/>
</dbReference>
<evidence type="ECO:0008006" key="4">
    <source>
        <dbReference type="Google" id="ProtNLM"/>
    </source>
</evidence>
<feature type="region of interest" description="Disordered" evidence="1">
    <location>
        <begin position="63"/>
        <end position="95"/>
    </location>
</feature>
<dbReference type="Pfam" id="PF09686">
    <property type="entry name" value="Plasmid_RAQPRD"/>
    <property type="match status" value="1"/>
</dbReference>
<evidence type="ECO:0000313" key="3">
    <source>
        <dbReference type="Proteomes" id="UP001501176"/>
    </source>
</evidence>
<reference evidence="3" key="1">
    <citation type="journal article" date="2019" name="Int. J. Syst. Evol. Microbiol.">
        <title>The Global Catalogue of Microorganisms (GCM) 10K type strain sequencing project: providing services to taxonomists for standard genome sequencing and annotation.</title>
        <authorList>
            <consortium name="The Broad Institute Genomics Platform"/>
            <consortium name="The Broad Institute Genome Sequencing Center for Infectious Disease"/>
            <person name="Wu L."/>
            <person name="Ma J."/>
        </authorList>
    </citation>
    <scope>NUCLEOTIDE SEQUENCE [LARGE SCALE GENOMIC DNA]</scope>
    <source>
        <strain evidence="3">JCM 16240</strain>
    </source>
</reference>
<organism evidence="2 3">
    <name type="scientific">Castellaniella daejeonensis</name>
    <dbReference type="NCBI Taxonomy" id="659013"/>
    <lineage>
        <taxon>Bacteria</taxon>
        <taxon>Pseudomonadati</taxon>
        <taxon>Pseudomonadota</taxon>
        <taxon>Betaproteobacteria</taxon>
        <taxon>Burkholderiales</taxon>
        <taxon>Alcaligenaceae</taxon>
        <taxon>Castellaniella</taxon>
    </lineage>
</organism>
<gene>
    <name evidence="2" type="ORF">GCM10009125_01970</name>
</gene>
<name>A0ABP3CVM5_9BURK</name>
<evidence type="ECO:0000256" key="1">
    <source>
        <dbReference type="SAM" id="MobiDB-lite"/>
    </source>
</evidence>
<sequence length="95" mass="10703">MPVLAADTTSEHARLAALVRQLDSLDRLAERGAVLPRLEGSRYHFDHARLREDLQRVRAGIQDYLTPPRAQPRDTVELSGDYRQSSPPSDQEAPQ</sequence>
<feature type="compositionally biased region" description="Polar residues" evidence="1">
    <location>
        <begin position="82"/>
        <end position="95"/>
    </location>
</feature>
<dbReference type="InterPro" id="IPR019110">
    <property type="entry name" value="Uncharacterised_RAQPRD"/>
</dbReference>
<keyword evidence="3" id="KW-1185">Reference proteome</keyword>
<accession>A0ABP3CVM5</accession>
<evidence type="ECO:0000313" key="2">
    <source>
        <dbReference type="EMBL" id="GAA0216607.1"/>
    </source>
</evidence>
<comment type="caution">
    <text evidence="2">The sequence shown here is derived from an EMBL/GenBank/DDBJ whole genome shotgun (WGS) entry which is preliminary data.</text>
</comment>